<dbReference type="InterPro" id="IPR006464">
    <property type="entry name" value="AcTrfase_RimI/Ard1"/>
</dbReference>
<dbReference type="InterPro" id="IPR016181">
    <property type="entry name" value="Acyl_CoA_acyltransferase"/>
</dbReference>
<proteinExistence type="predicted"/>
<dbReference type="NCBIfam" id="TIGR01575">
    <property type="entry name" value="rimI"/>
    <property type="match status" value="1"/>
</dbReference>
<comment type="caution">
    <text evidence="2">The sequence shown here is derived from an EMBL/GenBank/DDBJ whole genome shotgun (WGS) entry which is preliminary data.</text>
</comment>
<dbReference type="PANTHER" id="PTHR43617">
    <property type="entry name" value="L-AMINO ACID N-ACETYLTRANSFERASE"/>
    <property type="match status" value="1"/>
</dbReference>
<protein>
    <submittedName>
        <fullName evidence="2">Ribosomal-protein-alanine N-acetyltransferase</fullName>
    </submittedName>
</protein>
<organism evidence="2 3">
    <name type="scientific">Paenibacillus flagellatus</name>
    <dbReference type="NCBI Taxonomy" id="2211139"/>
    <lineage>
        <taxon>Bacteria</taxon>
        <taxon>Bacillati</taxon>
        <taxon>Bacillota</taxon>
        <taxon>Bacilli</taxon>
        <taxon>Bacillales</taxon>
        <taxon>Paenibacillaceae</taxon>
        <taxon>Paenibacillus</taxon>
    </lineage>
</organism>
<dbReference type="Proteomes" id="UP000247476">
    <property type="component" value="Unassembled WGS sequence"/>
</dbReference>
<evidence type="ECO:0000313" key="2">
    <source>
        <dbReference type="EMBL" id="PYI53176.1"/>
    </source>
</evidence>
<feature type="domain" description="N-acetyltransferase" evidence="1">
    <location>
        <begin position="1"/>
        <end position="141"/>
    </location>
</feature>
<dbReference type="AlphaFoldDB" id="A0A2V5KUR7"/>
<dbReference type="SUPFAM" id="SSF55729">
    <property type="entry name" value="Acyl-CoA N-acyltransferases (Nat)"/>
    <property type="match status" value="1"/>
</dbReference>
<dbReference type="PROSITE" id="PS51186">
    <property type="entry name" value="GNAT"/>
    <property type="match status" value="1"/>
</dbReference>
<evidence type="ECO:0000259" key="1">
    <source>
        <dbReference type="PROSITE" id="PS51186"/>
    </source>
</evidence>
<keyword evidence="2" id="KW-0808">Transferase</keyword>
<name>A0A2V5KUR7_9BACL</name>
<keyword evidence="3" id="KW-1185">Reference proteome</keyword>
<reference evidence="2 3" key="1">
    <citation type="submission" date="2018-05" db="EMBL/GenBank/DDBJ databases">
        <title>Paenibacillus flagellatus sp. nov., isolated from selenium mineral soil.</title>
        <authorList>
            <person name="Dai X."/>
        </authorList>
    </citation>
    <scope>NUCLEOTIDE SEQUENCE [LARGE SCALE GENOMIC DNA]</scope>
    <source>
        <strain evidence="2 3">DXL2</strain>
    </source>
</reference>
<dbReference type="InterPro" id="IPR050276">
    <property type="entry name" value="MshD_Acetyltransferase"/>
</dbReference>
<dbReference type="RefSeq" id="WP_110841726.1">
    <property type="nucleotide sequence ID" value="NZ_QJVJ01000008.1"/>
</dbReference>
<evidence type="ECO:0000313" key="3">
    <source>
        <dbReference type="Proteomes" id="UP000247476"/>
    </source>
</evidence>
<sequence>MRLDDIETICEIEREAFPTPWSAGAFQNELTNNHFAHYLVMELDGEIAGYAGMWLIMDEAHITNIAVRAPYRGRKLGERLLVQMQSAAMFLGAERMTLEVRVSNVVAQRLYAKLGFIPAGLRKGYYTDNGEDAIIMWAHLRRIAEEGERETNADAT</sequence>
<dbReference type="Pfam" id="PF00583">
    <property type="entry name" value="Acetyltransf_1"/>
    <property type="match status" value="1"/>
</dbReference>
<accession>A0A2V5KUR7</accession>
<dbReference type="OrthoDB" id="9794566at2"/>
<dbReference type="Gene3D" id="3.40.630.30">
    <property type="match status" value="1"/>
</dbReference>
<dbReference type="EMBL" id="QJVJ01000008">
    <property type="protein sequence ID" value="PYI53176.1"/>
    <property type="molecule type" value="Genomic_DNA"/>
</dbReference>
<dbReference type="InterPro" id="IPR000182">
    <property type="entry name" value="GNAT_dom"/>
</dbReference>
<gene>
    <name evidence="2" type="primary">rimI</name>
    <name evidence="2" type="ORF">DLM86_18070</name>
</gene>
<dbReference type="CDD" id="cd04301">
    <property type="entry name" value="NAT_SF"/>
    <property type="match status" value="1"/>
</dbReference>
<dbReference type="GO" id="GO:0008999">
    <property type="term" value="F:protein-N-terminal-alanine acetyltransferase activity"/>
    <property type="evidence" value="ECO:0007669"/>
    <property type="project" value="TreeGrafter"/>
</dbReference>
<dbReference type="PANTHER" id="PTHR43617:SF20">
    <property type="entry name" value="N-ALPHA-ACETYLTRANSFERASE RIMI"/>
    <property type="match status" value="1"/>
</dbReference>